<organism evidence="7 8">
    <name type="scientific">Porites evermanni</name>
    <dbReference type="NCBI Taxonomy" id="104178"/>
    <lineage>
        <taxon>Eukaryota</taxon>
        <taxon>Metazoa</taxon>
        <taxon>Cnidaria</taxon>
        <taxon>Anthozoa</taxon>
        <taxon>Hexacorallia</taxon>
        <taxon>Scleractinia</taxon>
        <taxon>Fungiina</taxon>
        <taxon>Poritidae</taxon>
        <taxon>Porites</taxon>
    </lineage>
</organism>
<protein>
    <submittedName>
        <fullName evidence="7">Uncharacterized protein</fullName>
    </submittedName>
</protein>
<evidence type="ECO:0000313" key="7">
    <source>
        <dbReference type="EMBL" id="CAH3193524.1"/>
    </source>
</evidence>
<keyword evidence="8" id="KW-1185">Reference proteome</keyword>
<keyword evidence="4" id="KW-0560">Oxidoreductase</keyword>
<dbReference type="PANTHER" id="PTHR24289">
    <property type="entry name" value="STEROID 17-ALPHA-HYDROXYLASE/17,20 LYASE"/>
    <property type="match status" value="1"/>
</dbReference>
<reference evidence="7 8" key="1">
    <citation type="submission" date="2022-05" db="EMBL/GenBank/DDBJ databases">
        <authorList>
            <consortium name="Genoscope - CEA"/>
            <person name="William W."/>
        </authorList>
    </citation>
    <scope>NUCLEOTIDE SEQUENCE [LARGE SCALE GENOMIC DNA]</scope>
</reference>
<proteinExistence type="inferred from homology"/>
<comment type="similarity">
    <text evidence="1">Belongs to the cytochrome P450 family.</text>
</comment>
<dbReference type="Gene3D" id="1.10.630.10">
    <property type="entry name" value="Cytochrome P450"/>
    <property type="match status" value="1"/>
</dbReference>
<dbReference type="PANTHER" id="PTHR24289:SF1">
    <property type="entry name" value="STEROID 17-ALPHA-HYDROXYLASE_17,20 LYASE"/>
    <property type="match status" value="1"/>
</dbReference>
<dbReference type="SUPFAM" id="SSF48264">
    <property type="entry name" value="Cytochrome P450"/>
    <property type="match status" value="1"/>
</dbReference>
<dbReference type="Proteomes" id="UP001159427">
    <property type="component" value="Unassembled WGS sequence"/>
</dbReference>
<sequence>VDQVIGDRRPSLANDRNNLPLVQAAILEALRVEKNMVPMAVPHVALHGRTLQSQSTWIPNVGKTPLSLIRTAILTQKVTWSQTKVIFVQFALVNLAKIELFLFVSWLIHNFTFIAAEGHTPKVKAVFVQFPVCFKIRAIKRW</sequence>
<accession>A0ABN8SR04</accession>
<dbReference type="InterPro" id="IPR036396">
    <property type="entry name" value="Cyt_P450_sf"/>
</dbReference>
<evidence type="ECO:0000256" key="3">
    <source>
        <dbReference type="ARBA" id="ARBA00022723"/>
    </source>
</evidence>
<comment type="caution">
    <text evidence="7">The sequence shown here is derived from an EMBL/GenBank/DDBJ whole genome shotgun (WGS) entry which is preliminary data.</text>
</comment>
<name>A0ABN8SR04_9CNID</name>
<feature type="non-terminal residue" evidence="7">
    <location>
        <position position="1"/>
    </location>
</feature>
<evidence type="ECO:0000256" key="4">
    <source>
        <dbReference type="ARBA" id="ARBA00023002"/>
    </source>
</evidence>
<evidence type="ECO:0000256" key="5">
    <source>
        <dbReference type="ARBA" id="ARBA00023004"/>
    </source>
</evidence>
<keyword evidence="2" id="KW-0349">Heme</keyword>
<dbReference type="Pfam" id="PF00067">
    <property type="entry name" value="p450"/>
    <property type="match status" value="1"/>
</dbReference>
<dbReference type="EMBL" id="CALNXI010003510">
    <property type="protein sequence ID" value="CAH3193524.1"/>
    <property type="molecule type" value="Genomic_DNA"/>
</dbReference>
<evidence type="ECO:0000256" key="2">
    <source>
        <dbReference type="ARBA" id="ARBA00022617"/>
    </source>
</evidence>
<dbReference type="InterPro" id="IPR001128">
    <property type="entry name" value="Cyt_P450"/>
</dbReference>
<keyword evidence="5" id="KW-0408">Iron</keyword>
<keyword evidence="6" id="KW-0503">Monooxygenase</keyword>
<evidence type="ECO:0000313" key="8">
    <source>
        <dbReference type="Proteomes" id="UP001159427"/>
    </source>
</evidence>
<evidence type="ECO:0000256" key="6">
    <source>
        <dbReference type="ARBA" id="ARBA00023033"/>
    </source>
</evidence>
<gene>
    <name evidence="7" type="ORF">PEVE_00026042</name>
</gene>
<evidence type="ECO:0000256" key="1">
    <source>
        <dbReference type="ARBA" id="ARBA00010617"/>
    </source>
</evidence>
<keyword evidence="3" id="KW-0479">Metal-binding</keyword>